<feature type="domain" description="General stress protein FMN-binding split barrel" evidence="1">
    <location>
        <begin position="5"/>
        <end position="148"/>
    </location>
</feature>
<name>A0A5N0TBI2_9MICO</name>
<dbReference type="InterPro" id="IPR052917">
    <property type="entry name" value="Stress-Dev_Protein"/>
</dbReference>
<accession>A0A5N0TBI2</accession>
<evidence type="ECO:0000313" key="3">
    <source>
        <dbReference type="Proteomes" id="UP000326838"/>
    </source>
</evidence>
<dbReference type="PANTHER" id="PTHR34818">
    <property type="entry name" value="PROTEIN BLI-3"/>
    <property type="match status" value="1"/>
</dbReference>
<dbReference type="AlphaFoldDB" id="A0A5N0TBI2"/>
<dbReference type="PANTHER" id="PTHR34818:SF1">
    <property type="entry name" value="PROTEIN BLI-3"/>
    <property type="match status" value="1"/>
</dbReference>
<sequence length="155" mass="17137">MTDEDDLKTLTQLIGKFRFAMVTTMETDGSLVAHPLTVQEAEFDGDLWFVIGKDAPAAQHLARNPHAGVSMSSDDAWVSLTGTGRIVEDRAKLAELWKPALEAWFPNGKDDPNVGLLHFTADGAEFWHSPGSKIVHLVTLLTRRKIEGENEKLDL</sequence>
<dbReference type="RefSeq" id="WP_150894201.1">
    <property type="nucleotide sequence ID" value="NZ_VYUY01000015.1"/>
</dbReference>
<dbReference type="Gene3D" id="2.30.110.10">
    <property type="entry name" value="Electron Transport, Fmn-binding Protein, Chain A"/>
    <property type="match status" value="1"/>
</dbReference>
<dbReference type="SUPFAM" id="SSF50475">
    <property type="entry name" value="FMN-binding split barrel"/>
    <property type="match status" value="1"/>
</dbReference>
<dbReference type="EMBL" id="VYUY01000015">
    <property type="protein sequence ID" value="KAA9132362.1"/>
    <property type="molecule type" value="Genomic_DNA"/>
</dbReference>
<dbReference type="InterPro" id="IPR012349">
    <property type="entry name" value="Split_barrel_FMN-bd"/>
</dbReference>
<organism evidence="2 3">
    <name type="scientific">Microbacterium caowuchunii</name>
    <dbReference type="NCBI Taxonomy" id="2614638"/>
    <lineage>
        <taxon>Bacteria</taxon>
        <taxon>Bacillati</taxon>
        <taxon>Actinomycetota</taxon>
        <taxon>Actinomycetes</taxon>
        <taxon>Micrococcales</taxon>
        <taxon>Microbacteriaceae</taxon>
        <taxon>Microbacterium</taxon>
    </lineage>
</organism>
<evidence type="ECO:0000313" key="2">
    <source>
        <dbReference type="EMBL" id="KAA9132362.1"/>
    </source>
</evidence>
<keyword evidence="3" id="KW-1185">Reference proteome</keyword>
<dbReference type="Pfam" id="PF16242">
    <property type="entry name" value="Pyrid_ox_like"/>
    <property type="match status" value="1"/>
</dbReference>
<proteinExistence type="predicted"/>
<protein>
    <submittedName>
        <fullName evidence="2">Pyridoxamine 5'-phosphate oxidase</fullName>
    </submittedName>
</protein>
<comment type="caution">
    <text evidence="2">The sequence shown here is derived from an EMBL/GenBank/DDBJ whole genome shotgun (WGS) entry which is preliminary data.</text>
</comment>
<reference evidence="3" key="1">
    <citation type="submission" date="2019-09" db="EMBL/GenBank/DDBJ databases">
        <title>Mumia zhuanghuii sp. nov. isolated from the intestinal contents of plateau pika (Ochotona curzoniae) in the Qinghai-Tibet plateau of China.</title>
        <authorList>
            <person name="Tian Z."/>
        </authorList>
    </citation>
    <scope>NUCLEOTIDE SEQUENCE [LARGE SCALE GENOMIC DNA]</scope>
    <source>
        <strain evidence="3">L-033</strain>
    </source>
</reference>
<evidence type="ECO:0000259" key="1">
    <source>
        <dbReference type="Pfam" id="PF16242"/>
    </source>
</evidence>
<gene>
    <name evidence="2" type="ORF">F6B40_11775</name>
</gene>
<dbReference type="Proteomes" id="UP000326838">
    <property type="component" value="Unassembled WGS sequence"/>
</dbReference>
<dbReference type="InterPro" id="IPR038725">
    <property type="entry name" value="YdaG_split_barrel_FMN-bd"/>
</dbReference>